<evidence type="ECO:0000256" key="1">
    <source>
        <dbReference type="SAM" id="MobiDB-lite"/>
    </source>
</evidence>
<comment type="caution">
    <text evidence="3">The sequence shown here is derived from an EMBL/GenBank/DDBJ whole genome shotgun (WGS) entry which is preliminary data.</text>
</comment>
<dbReference type="OrthoDB" id="1425037at2759"/>
<protein>
    <submittedName>
        <fullName evidence="3">Flocculation protein FLO11-like</fullName>
    </submittedName>
</protein>
<accession>A0A5D3DDB1</accession>
<organism evidence="3 5">
    <name type="scientific">Cucumis melo var. makuwa</name>
    <name type="common">Oriental melon</name>
    <dbReference type="NCBI Taxonomy" id="1194695"/>
    <lineage>
        <taxon>Eukaryota</taxon>
        <taxon>Viridiplantae</taxon>
        <taxon>Streptophyta</taxon>
        <taxon>Embryophyta</taxon>
        <taxon>Tracheophyta</taxon>
        <taxon>Spermatophyta</taxon>
        <taxon>Magnoliopsida</taxon>
        <taxon>eudicotyledons</taxon>
        <taxon>Gunneridae</taxon>
        <taxon>Pentapetalae</taxon>
        <taxon>rosids</taxon>
        <taxon>fabids</taxon>
        <taxon>Cucurbitales</taxon>
        <taxon>Cucurbitaceae</taxon>
        <taxon>Benincaseae</taxon>
        <taxon>Cucumis</taxon>
    </lineage>
</organism>
<name>A0A5D3DDB1_CUCMM</name>
<dbReference type="EMBL" id="SSTE01020899">
    <property type="protein sequence ID" value="KAA0033352.1"/>
    <property type="molecule type" value="Genomic_DNA"/>
</dbReference>
<evidence type="ECO:0000313" key="2">
    <source>
        <dbReference type="EMBL" id="KAA0033352.1"/>
    </source>
</evidence>
<dbReference type="Proteomes" id="UP000321393">
    <property type="component" value="Unassembled WGS sequence"/>
</dbReference>
<feature type="compositionally biased region" description="Polar residues" evidence="1">
    <location>
        <begin position="147"/>
        <end position="160"/>
    </location>
</feature>
<proteinExistence type="predicted"/>
<evidence type="ECO:0000313" key="3">
    <source>
        <dbReference type="EMBL" id="TYK21556.1"/>
    </source>
</evidence>
<reference evidence="4 5" key="1">
    <citation type="submission" date="2019-08" db="EMBL/GenBank/DDBJ databases">
        <title>Draft genome sequences of two oriental melons (Cucumis melo L. var makuwa).</title>
        <authorList>
            <person name="Kwon S.-Y."/>
        </authorList>
    </citation>
    <scope>NUCLEOTIDE SEQUENCE [LARGE SCALE GENOMIC DNA]</scope>
    <source>
        <strain evidence="5">cv. Chang Bougi</strain>
        <strain evidence="4">cv. SW 3</strain>
        <tissue evidence="3">Leaf</tissue>
    </source>
</reference>
<evidence type="ECO:0000313" key="4">
    <source>
        <dbReference type="Proteomes" id="UP000321393"/>
    </source>
</evidence>
<feature type="region of interest" description="Disordered" evidence="1">
    <location>
        <begin position="138"/>
        <end position="165"/>
    </location>
</feature>
<sequence>MVQRHNLDESIISNQHHPCTIIIDLISVVGLLPTVTDVRPFYPKLIRKFIVNLPVDLNDHGTLEYHKVHVRALELSGDSVRQWPFDRINILKYFPWLLSVFLLFQHHDIPTESDVASSTPKKLSLSYKLFQGSHVSNLPSSFRPPRASSQTLSSNLSIPSTDPHFSHDKRPVIDYVLHVVQSLIESEELSGSSPPTS</sequence>
<dbReference type="AlphaFoldDB" id="A0A5D3DDB1"/>
<evidence type="ECO:0000313" key="5">
    <source>
        <dbReference type="Proteomes" id="UP000321947"/>
    </source>
</evidence>
<dbReference type="Proteomes" id="UP000321947">
    <property type="component" value="Unassembled WGS sequence"/>
</dbReference>
<dbReference type="EMBL" id="SSTD01005565">
    <property type="protein sequence ID" value="TYK21556.1"/>
    <property type="molecule type" value="Genomic_DNA"/>
</dbReference>
<gene>
    <name evidence="3" type="ORF">E5676_scaffold275G00500</name>
    <name evidence="2" type="ORF">E6C27_scaffold845G001770</name>
</gene>